<keyword evidence="3" id="KW-1185">Reference proteome</keyword>
<dbReference type="Proteomes" id="UP000266441">
    <property type="component" value="Unassembled WGS sequence"/>
</dbReference>
<sequence>MYKDKIALITGSSVKGSLGATIALRCAKEGAKGIVLTGLVLKEDDPVELVSEIKKIGAEAIFIPANLKNPDEITSLMKQAEEHFGSIDGLVNAAGLTTRGTIEESSVELWDDHIAINARAPFLLMQAAIRLWQRKKMPGAVVNIVTQSAHGGQPFITPYCASKGALLTLTKNVAYSQRFNRIRVNAILPGWMDTTGEAAIQKEFHHAPDDWLEKAESKQPMGKLIKPEELSWLAVYLLSDNSGVVTGSAIDYDQNVIGAYD</sequence>
<dbReference type="EMBL" id="QWET01000014">
    <property type="protein sequence ID" value="RIH64012.1"/>
    <property type="molecule type" value="Genomic_DNA"/>
</dbReference>
<dbReference type="NCBIfam" id="NF004847">
    <property type="entry name" value="PRK06198.1"/>
    <property type="match status" value="1"/>
</dbReference>
<dbReference type="InterPro" id="IPR002347">
    <property type="entry name" value="SDR_fam"/>
</dbReference>
<dbReference type="InterPro" id="IPR050259">
    <property type="entry name" value="SDR"/>
</dbReference>
<reference evidence="2 3" key="1">
    <citation type="journal article" date="2015" name="Int. J. Syst. Evol. Microbiol.">
        <title>Mariniphaga sediminis sp. nov., isolated from coastal sediment.</title>
        <authorList>
            <person name="Wang F.Q."/>
            <person name="Shen Q.Y."/>
            <person name="Chen G.J."/>
            <person name="Du Z.J."/>
        </authorList>
    </citation>
    <scope>NUCLEOTIDE SEQUENCE [LARGE SCALE GENOMIC DNA]</scope>
    <source>
        <strain evidence="2 3">SY21</strain>
    </source>
</reference>
<dbReference type="CDD" id="cd05233">
    <property type="entry name" value="SDR_c"/>
    <property type="match status" value="1"/>
</dbReference>
<proteinExistence type="inferred from homology"/>
<dbReference type="PANTHER" id="PTHR42879:SF2">
    <property type="entry name" value="3-OXOACYL-[ACYL-CARRIER-PROTEIN] REDUCTASE FABG"/>
    <property type="match status" value="1"/>
</dbReference>
<dbReference type="Gene3D" id="3.40.50.720">
    <property type="entry name" value="NAD(P)-binding Rossmann-like Domain"/>
    <property type="match status" value="1"/>
</dbReference>
<organism evidence="2 3">
    <name type="scientific">Mariniphaga sediminis</name>
    <dbReference type="NCBI Taxonomy" id="1628158"/>
    <lineage>
        <taxon>Bacteria</taxon>
        <taxon>Pseudomonadati</taxon>
        <taxon>Bacteroidota</taxon>
        <taxon>Bacteroidia</taxon>
        <taxon>Marinilabiliales</taxon>
        <taxon>Prolixibacteraceae</taxon>
        <taxon>Mariniphaga</taxon>
    </lineage>
</organism>
<dbReference type="AlphaFoldDB" id="A0A399CZU2"/>
<dbReference type="FunFam" id="3.40.50.720:FF:000084">
    <property type="entry name" value="Short-chain dehydrogenase reductase"/>
    <property type="match status" value="1"/>
</dbReference>
<dbReference type="Pfam" id="PF13561">
    <property type="entry name" value="adh_short_C2"/>
    <property type="match status" value="1"/>
</dbReference>
<gene>
    <name evidence="2" type="ORF">D1164_16910</name>
</gene>
<accession>A0A399CZU2</accession>
<dbReference type="PANTHER" id="PTHR42879">
    <property type="entry name" value="3-OXOACYL-(ACYL-CARRIER-PROTEIN) REDUCTASE"/>
    <property type="match status" value="1"/>
</dbReference>
<dbReference type="SUPFAM" id="SSF51735">
    <property type="entry name" value="NAD(P)-binding Rossmann-fold domains"/>
    <property type="match status" value="1"/>
</dbReference>
<dbReference type="PRINTS" id="PR00080">
    <property type="entry name" value="SDRFAMILY"/>
</dbReference>
<evidence type="ECO:0000313" key="3">
    <source>
        <dbReference type="Proteomes" id="UP000266441"/>
    </source>
</evidence>
<dbReference type="PRINTS" id="PR00081">
    <property type="entry name" value="GDHRDH"/>
</dbReference>
<name>A0A399CZU2_9BACT</name>
<evidence type="ECO:0000256" key="1">
    <source>
        <dbReference type="ARBA" id="ARBA00006484"/>
    </source>
</evidence>
<protein>
    <submittedName>
        <fullName evidence="2">SDR family oxidoreductase</fullName>
    </submittedName>
</protein>
<comment type="caution">
    <text evidence="2">The sequence shown here is derived from an EMBL/GenBank/DDBJ whole genome shotgun (WGS) entry which is preliminary data.</text>
</comment>
<comment type="similarity">
    <text evidence="1">Belongs to the short-chain dehydrogenases/reductases (SDR) family.</text>
</comment>
<dbReference type="OrthoDB" id="9788235at2"/>
<evidence type="ECO:0000313" key="2">
    <source>
        <dbReference type="EMBL" id="RIH64012.1"/>
    </source>
</evidence>
<dbReference type="InterPro" id="IPR036291">
    <property type="entry name" value="NAD(P)-bd_dom_sf"/>
</dbReference>